<keyword evidence="9" id="KW-1185">Reference proteome</keyword>
<dbReference type="InterPro" id="IPR007260">
    <property type="entry name" value="NanE"/>
</dbReference>
<evidence type="ECO:0000313" key="8">
    <source>
        <dbReference type="EMBL" id="WAH41505.1"/>
    </source>
</evidence>
<evidence type="ECO:0000256" key="4">
    <source>
        <dbReference type="ARBA" id="ARBA00007439"/>
    </source>
</evidence>
<evidence type="ECO:0000256" key="5">
    <source>
        <dbReference type="ARBA" id="ARBA00023235"/>
    </source>
</evidence>
<proteinExistence type="inferred from homology"/>
<comment type="similarity">
    <text evidence="4 7">Belongs to the NanE family.</text>
</comment>
<protein>
    <recommendedName>
        <fullName evidence="7">Putative N-acetylmannosamine-6-phosphate 2-epimerase</fullName>
        <ecNumber evidence="7">5.1.3.9</ecNumber>
    </recommendedName>
    <alternativeName>
        <fullName evidence="7">ManNAc-6-P epimerase</fullName>
    </alternativeName>
</protein>
<comment type="pathway">
    <text evidence="3 7">Amino-sugar metabolism; N-acetylneuraminate degradation; D-fructose 6-phosphate from N-acetylneuraminate: step 3/5.</text>
</comment>
<dbReference type="Gene3D" id="3.20.20.70">
    <property type="entry name" value="Aldolase class I"/>
    <property type="match status" value="1"/>
</dbReference>
<evidence type="ECO:0000256" key="6">
    <source>
        <dbReference type="ARBA" id="ARBA00023277"/>
    </source>
</evidence>
<name>A0ABY6ZF18_9BACL</name>
<dbReference type="Proteomes" id="UP001164761">
    <property type="component" value="Chromosome"/>
</dbReference>
<dbReference type="NCBIfam" id="NF002231">
    <property type="entry name" value="PRK01130.1"/>
    <property type="match status" value="1"/>
</dbReference>
<keyword evidence="5 7" id="KW-0413">Isomerase</keyword>
<dbReference type="EC" id="5.1.3.9" evidence="7"/>
<evidence type="ECO:0000256" key="3">
    <source>
        <dbReference type="ARBA" id="ARBA00005081"/>
    </source>
</evidence>
<evidence type="ECO:0000256" key="1">
    <source>
        <dbReference type="ARBA" id="ARBA00000056"/>
    </source>
</evidence>
<dbReference type="SUPFAM" id="SSF51366">
    <property type="entry name" value="Ribulose-phoshate binding barrel"/>
    <property type="match status" value="1"/>
</dbReference>
<keyword evidence="6 7" id="KW-0119">Carbohydrate metabolism</keyword>
<evidence type="ECO:0000313" key="9">
    <source>
        <dbReference type="Proteomes" id="UP001164761"/>
    </source>
</evidence>
<organism evidence="8 9">
    <name type="scientific">Alicyclobacillus fastidiosus</name>
    <dbReference type="NCBI Taxonomy" id="392011"/>
    <lineage>
        <taxon>Bacteria</taxon>
        <taxon>Bacillati</taxon>
        <taxon>Bacillota</taxon>
        <taxon>Bacilli</taxon>
        <taxon>Bacillales</taxon>
        <taxon>Alicyclobacillaceae</taxon>
        <taxon>Alicyclobacillus</taxon>
    </lineage>
</organism>
<evidence type="ECO:0000256" key="7">
    <source>
        <dbReference type="HAMAP-Rule" id="MF_01235"/>
    </source>
</evidence>
<dbReference type="Pfam" id="PF04131">
    <property type="entry name" value="NanE"/>
    <property type="match status" value="1"/>
</dbReference>
<dbReference type="CDD" id="cd04729">
    <property type="entry name" value="NanE"/>
    <property type="match status" value="1"/>
</dbReference>
<comment type="function">
    <text evidence="2 7">Converts N-acetylmannosamine-6-phosphate (ManNAc-6-P) to N-acetylglucosamine-6-phosphate (GlcNAc-6-P).</text>
</comment>
<dbReference type="HAMAP" id="MF_01235">
    <property type="entry name" value="ManNAc6P_epimer"/>
    <property type="match status" value="1"/>
</dbReference>
<dbReference type="InterPro" id="IPR011060">
    <property type="entry name" value="RibuloseP-bd_barrel"/>
</dbReference>
<gene>
    <name evidence="7" type="primary">nanE</name>
    <name evidence="8" type="ORF">NZD89_25235</name>
</gene>
<comment type="catalytic activity">
    <reaction evidence="1 7">
        <text>an N-acyl-D-glucosamine 6-phosphate = an N-acyl-D-mannosamine 6-phosphate</text>
        <dbReference type="Rhea" id="RHEA:23932"/>
        <dbReference type="ChEBI" id="CHEBI:57599"/>
        <dbReference type="ChEBI" id="CHEBI:57666"/>
        <dbReference type="EC" id="5.1.3.9"/>
    </reaction>
</comment>
<evidence type="ECO:0000256" key="2">
    <source>
        <dbReference type="ARBA" id="ARBA00002147"/>
    </source>
</evidence>
<dbReference type="PANTHER" id="PTHR36204:SF1">
    <property type="entry name" value="N-ACETYLMANNOSAMINE-6-PHOSPHATE 2-EPIMERASE-RELATED"/>
    <property type="match status" value="1"/>
</dbReference>
<dbReference type="EMBL" id="CP104067">
    <property type="protein sequence ID" value="WAH41505.1"/>
    <property type="molecule type" value="Genomic_DNA"/>
</dbReference>
<accession>A0ABY6ZF18</accession>
<dbReference type="RefSeq" id="WP_268005413.1">
    <property type="nucleotide sequence ID" value="NZ_BSUT01000001.1"/>
</dbReference>
<reference evidence="8" key="1">
    <citation type="submission" date="2022-08" db="EMBL/GenBank/DDBJ databases">
        <title>Alicyclobacillus fastidiosus DSM 17978, complete genome.</title>
        <authorList>
            <person name="Wang Q."/>
            <person name="Cai R."/>
            <person name="Wang Z."/>
        </authorList>
    </citation>
    <scope>NUCLEOTIDE SEQUENCE</scope>
    <source>
        <strain evidence="8">DSM 17978</strain>
    </source>
</reference>
<sequence>MSHGMDRLIERVRGGLIVSCQALDDEPLHGANIMPRMAVAAAAGGAVGIRANGAEDIRQIKTEVDLPVVGIVKRTYADTLVYITPTMREVAEVVTAGADVVSMDATSRLRPNGLTLPKLVQQIRNQFPDVILMADVSTLEEGIEAAGLGFDLVASTMSGYTQYSKNFSNPNFDLIESLVRHVDVPVIAEGHISTPEEAARCIELGCISVVVGSAITRPQVITRNFVDRIKQVQESVNQSAP</sequence>
<dbReference type="PANTHER" id="PTHR36204">
    <property type="entry name" value="N-ACETYLMANNOSAMINE-6-PHOSPHATE 2-EPIMERASE-RELATED"/>
    <property type="match status" value="1"/>
</dbReference>
<dbReference type="InterPro" id="IPR013785">
    <property type="entry name" value="Aldolase_TIM"/>
</dbReference>